<dbReference type="EMBL" id="JALJOR010000010">
    <property type="protein sequence ID" value="KAK9810537.1"/>
    <property type="molecule type" value="Genomic_DNA"/>
</dbReference>
<evidence type="ECO:0000313" key="3">
    <source>
        <dbReference type="Proteomes" id="UP001489004"/>
    </source>
</evidence>
<feature type="region of interest" description="Disordered" evidence="1">
    <location>
        <begin position="1"/>
        <end position="64"/>
    </location>
</feature>
<reference evidence="2 3" key="1">
    <citation type="journal article" date="2024" name="Nat. Commun.">
        <title>Phylogenomics reveals the evolutionary origins of lichenization in chlorophyte algae.</title>
        <authorList>
            <person name="Puginier C."/>
            <person name="Libourel C."/>
            <person name="Otte J."/>
            <person name="Skaloud P."/>
            <person name="Haon M."/>
            <person name="Grisel S."/>
            <person name="Petersen M."/>
            <person name="Berrin J.G."/>
            <person name="Delaux P.M."/>
            <person name="Dal Grande F."/>
            <person name="Keller J."/>
        </authorList>
    </citation>
    <scope>NUCLEOTIDE SEQUENCE [LARGE SCALE GENOMIC DNA]</scope>
    <source>
        <strain evidence="2 3">SAG 2043</strain>
    </source>
</reference>
<organism evidence="2 3">
    <name type="scientific">[Myrmecia] bisecta</name>
    <dbReference type="NCBI Taxonomy" id="41462"/>
    <lineage>
        <taxon>Eukaryota</taxon>
        <taxon>Viridiplantae</taxon>
        <taxon>Chlorophyta</taxon>
        <taxon>core chlorophytes</taxon>
        <taxon>Trebouxiophyceae</taxon>
        <taxon>Trebouxiales</taxon>
        <taxon>Trebouxiaceae</taxon>
        <taxon>Myrmecia</taxon>
    </lineage>
</organism>
<proteinExistence type="predicted"/>
<evidence type="ECO:0000256" key="1">
    <source>
        <dbReference type="SAM" id="MobiDB-lite"/>
    </source>
</evidence>
<dbReference type="Proteomes" id="UP001489004">
    <property type="component" value="Unassembled WGS sequence"/>
</dbReference>
<dbReference type="AlphaFoldDB" id="A0AAW1PRC2"/>
<sequence length="244" mass="26687">MPGEHGSRARRASTAEPALSALTKRLRPIAHHAPAGSPSPDNLQAVDSIEQPAAKPTVPADLLPELVERRSTALAEDRQDGYAQLNDEQLEAVEADAQYLADMTLEAHQDELATRRAADTSKAAPGGNGHGLQLAGWPPPPADQHAQQFHTMLEGFDPFDMRTPLKLRGQDRAHSPIRPISPPGVPDWLDPNTSLKVLRPHTAEVHARMPKVVQLGVSKPQEKVRCPDVHRVPPTMRDYMEAFD</sequence>
<feature type="region of interest" description="Disordered" evidence="1">
    <location>
        <begin position="169"/>
        <end position="188"/>
    </location>
</feature>
<name>A0AAW1PRC2_9CHLO</name>
<feature type="region of interest" description="Disordered" evidence="1">
    <location>
        <begin position="112"/>
        <end position="131"/>
    </location>
</feature>
<keyword evidence="3" id="KW-1185">Reference proteome</keyword>
<gene>
    <name evidence="2" type="ORF">WJX72_012337</name>
</gene>
<protein>
    <submittedName>
        <fullName evidence="2">Uncharacterized protein</fullName>
    </submittedName>
</protein>
<evidence type="ECO:0000313" key="2">
    <source>
        <dbReference type="EMBL" id="KAK9810537.1"/>
    </source>
</evidence>
<comment type="caution">
    <text evidence="2">The sequence shown here is derived from an EMBL/GenBank/DDBJ whole genome shotgun (WGS) entry which is preliminary data.</text>
</comment>
<accession>A0AAW1PRC2</accession>